<evidence type="ECO:0000259" key="4">
    <source>
        <dbReference type="Pfam" id="PF00205"/>
    </source>
</evidence>
<evidence type="ECO:0000259" key="5">
    <source>
        <dbReference type="Pfam" id="PF02775"/>
    </source>
</evidence>
<dbReference type="GO" id="GO:0009097">
    <property type="term" value="P:isoleucine biosynthetic process"/>
    <property type="evidence" value="ECO:0007669"/>
    <property type="project" value="TreeGrafter"/>
</dbReference>
<dbReference type="SUPFAM" id="SSF52518">
    <property type="entry name" value="Thiamin diphosphate-binding fold (THDP-binding)"/>
    <property type="match status" value="2"/>
</dbReference>
<dbReference type="EMBL" id="AHKH01000098">
    <property type="protein sequence ID" value="EHQ59820.1"/>
    <property type="molecule type" value="Genomic_DNA"/>
</dbReference>
<dbReference type="Gene3D" id="3.40.50.970">
    <property type="match status" value="2"/>
</dbReference>
<dbReference type="PATRIC" id="fig|1131935.3.peg.4856"/>
<sequence>MVGEGEGLLEAASQCGGLEACTARDQRIAVGMAMGYAQISRGPAVYAASPGPGLVNGLVGVLEAYSASVPLIVISSGTSREAKGTGAFQEFDSLPMMQAVTKWCYRVEHESKAIWALQRAFHMAVNGRQGPVYLEIPHDLVKGPYSWELEAGALPLAPARVQPDADTIDRLSGLLREAEKPVFIAGGGCNDKSTGAFFTRLAEHYGAAMFTTASGRGAVNEQHRQAFGNVGLYTLPEARELLEEADLFLVIGSQLEETALLGWEEAAAGRLLIHVDCDYSSLMRALTGELPVLGDASLTLQALLDAVPADRGQRSRERWLERQQQAKAALIRQWGQADYERSPVRSTYLALTEFDADGVILVQDNGLHDMWGYSYPIFTSAAGRTLVPGEQTALGLPMGAAIGAKLASAKASVVTIIGDGSYAMGQGALITAAERRLGITFVIINNQGYSWPRFQQAKAGVEVGCEFVLGSELDPYVRSLGGYFAKPGNREELAAALKEAKRRNENGSFALIEIATGWDQDLPVTVLDQYGDIQ</sequence>
<comment type="similarity">
    <text evidence="1 3">Belongs to the TPP enzyme family.</text>
</comment>
<dbReference type="CDD" id="cd00568">
    <property type="entry name" value="TPP_enzymes"/>
    <property type="match status" value="1"/>
</dbReference>
<organism evidence="7 8">
    <name type="scientific">Paenibacillus dendritiformis C454</name>
    <dbReference type="NCBI Taxonomy" id="1131935"/>
    <lineage>
        <taxon>Bacteria</taxon>
        <taxon>Bacillati</taxon>
        <taxon>Bacillota</taxon>
        <taxon>Bacilli</taxon>
        <taxon>Bacillales</taxon>
        <taxon>Paenibacillaceae</taxon>
        <taxon>Paenibacillus</taxon>
    </lineage>
</organism>
<dbReference type="GO" id="GO:0000287">
    <property type="term" value="F:magnesium ion binding"/>
    <property type="evidence" value="ECO:0007669"/>
    <property type="project" value="InterPro"/>
</dbReference>
<dbReference type="GO" id="GO:0009099">
    <property type="term" value="P:L-valine biosynthetic process"/>
    <property type="evidence" value="ECO:0007669"/>
    <property type="project" value="TreeGrafter"/>
</dbReference>
<dbReference type="Pfam" id="PF02775">
    <property type="entry name" value="TPP_enzyme_C"/>
    <property type="match status" value="1"/>
</dbReference>
<feature type="domain" description="Thiamine pyrophosphate enzyme N-terminal TPP-binding" evidence="6">
    <location>
        <begin position="7"/>
        <end position="94"/>
    </location>
</feature>
<dbReference type="GO" id="GO:0003984">
    <property type="term" value="F:acetolactate synthase activity"/>
    <property type="evidence" value="ECO:0007669"/>
    <property type="project" value="TreeGrafter"/>
</dbReference>
<evidence type="ECO:0000256" key="3">
    <source>
        <dbReference type="RuleBase" id="RU362132"/>
    </source>
</evidence>
<dbReference type="InterPro" id="IPR011766">
    <property type="entry name" value="TPP_enzyme_TPP-bd"/>
</dbReference>
<dbReference type="GO" id="GO:0050660">
    <property type="term" value="F:flavin adenine dinucleotide binding"/>
    <property type="evidence" value="ECO:0007669"/>
    <property type="project" value="TreeGrafter"/>
</dbReference>
<evidence type="ECO:0000256" key="2">
    <source>
        <dbReference type="ARBA" id="ARBA00023052"/>
    </source>
</evidence>
<dbReference type="InterPro" id="IPR012001">
    <property type="entry name" value="Thiamin_PyroP_enz_TPP-bd_dom"/>
</dbReference>
<feature type="domain" description="Thiamine pyrophosphate enzyme TPP-binding" evidence="5">
    <location>
        <begin position="364"/>
        <end position="514"/>
    </location>
</feature>
<dbReference type="AlphaFoldDB" id="H3SM79"/>
<dbReference type="Gene3D" id="3.40.50.1220">
    <property type="entry name" value="TPP-binding domain"/>
    <property type="match status" value="1"/>
</dbReference>
<evidence type="ECO:0000313" key="8">
    <source>
        <dbReference type="Proteomes" id="UP000003900"/>
    </source>
</evidence>
<dbReference type="GO" id="GO:0005948">
    <property type="term" value="C:acetolactate synthase complex"/>
    <property type="evidence" value="ECO:0007669"/>
    <property type="project" value="TreeGrafter"/>
</dbReference>
<dbReference type="InterPro" id="IPR045229">
    <property type="entry name" value="TPP_enz"/>
</dbReference>
<dbReference type="GO" id="GO:0030976">
    <property type="term" value="F:thiamine pyrophosphate binding"/>
    <property type="evidence" value="ECO:0007669"/>
    <property type="project" value="InterPro"/>
</dbReference>
<reference evidence="7 8" key="1">
    <citation type="journal article" date="2012" name="J. Bacteriol.">
        <title>Genome Sequence of the Pattern-Forming Social Bacterium Paenibacillus dendritiformis C454 Chiral Morphotype.</title>
        <authorList>
            <person name="Sirota-Madi A."/>
            <person name="Olender T."/>
            <person name="Helman Y."/>
            <person name="Brainis I."/>
            <person name="Finkelshtein A."/>
            <person name="Roth D."/>
            <person name="Hagai E."/>
            <person name="Leshkowitz D."/>
            <person name="Brodsky L."/>
            <person name="Galatenko V."/>
            <person name="Nikolaev V."/>
            <person name="Gutnick D.L."/>
            <person name="Lancet D."/>
            <person name="Ben-Jacob E."/>
        </authorList>
    </citation>
    <scope>NUCLEOTIDE SEQUENCE [LARGE SCALE GENOMIC DNA]</scope>
    <source>
        <strain evidence="7 8">C454</strain>
    </source>
</reference>
<evidence type="ECO:0000256" key="1">
    <source>
        <dbReference type="ARBA" id="ARBA00007812"/>
    </source>
</evidence>
<dbReference type="Pfam" id="PF02776">
    <property type="entry name" value="TPP_enzyme_N"/>
    <property type="match status" value="1"/>
</dbReference>
<comment type="caution">
    <text evidence="7">The sequence shown here is derived from an EMBL/GenBank/DDBJ whole genome shotgun (WGS) entry which is preliminary data.</text>
</comment>
<dbReference type="CDD" id="cd07035">
    <property type="entry name" value="TPP_PYR_POX_like"/>
    <property type="match status" value="1"/>
</dbReference>
<keyword evidence="8" id="KW-1185">Reference proteome</keyword>
<dbReference type="Pfam" id="PF00205">
    <property type="entry name" value="TPP_enzyme_M"/>
    <property type="match status" value="1"/>
</dbReference>
<dbReference type="InterPro" id="IPR012000">
    <property type="entry name" value="Thiamin_PyroP_enz_cen_dom"/>
</dbReference>
<protein>
    <submittedName>
        <fullName evidence="7">Acetolactate synthase large subunit</fullName>
    </submittedName>
</protein>
<dbReference type="PANTHER" id="PTHR18968:SF13">
    <property type="entry name" value="ACETOLACTATE SYNTHASE CATALYTIC SUBUNIT, MITOCHONDRIAL"/>
    <property type="match status" value="1"/>
</dbReference>
<dbReference type="InterPro" id="IPR029061">
    <property type="entry name" value="THDP-binding"/>
</dbReference>
<accession>H3SM79</accession>
<dbReference type="Proteomes" id="UP000003900">
    <property type="component" value="Unassembled WGS sequence"/>
</dbReference>
<dbReference type="STRING" id="1131935.PDENDC454_23349"/>
<gene>
    <name evidence="7" type="ORF">PDENDC454_23349</name>
</gene>
<dbReference type="PANTHER" id="PTHR18968">
    <property type="entry name" value="THIAMINE PYROPHOSPHATE ENZYMES"/>
    <property type="match status" value="1"/>
</dbReference>
<proteinExistence type="inferred from homology"/>
<keyword evidence="2 3" id="KW-0786">Thiamine pyrophosphate</keyword>
<feature type="domain" description="Thiamine pyrophosphate enzyme central" evidence="4">
    <location>
        <begin position="168"/>
        <end position="303"/>
    </location>
</feature>
<dbReference type="SUPFAM" id="SSF52467">
    <property type="entry name" value="DHS-like NAD/FAD-binding domain"/>
    <property type="match status" value="1"/>
</dbReference>
<dbReference type="InterPro" id="IPR029035">
    <property type="entry name" value="DHS-like_NAD/FAD-binding_dom"/>
</dbReference>
<evidence type="ECO:0000313" key="7">
    <source>
        <dbReference type="EMBL" id="EHQ59820.1"/>
    </source>
</evidence>
<evidence type="ECO:0000259" key="6">
    <source>
        <dbReference type="Pfam" id="PF02776"/>
    </source>
</evidence>
<name>H3SM79_9BACL</name>